<dbReference type="PANTHER" id="PTHR33074:SF128">
    <property type="entry name" value="EXPRESSED PROTEIN"/>
    <property type="match status" value="1"/>
</dbReference>
<reference evidence="2" key="1">
    <citation type="submission" date="2015-06" db="UniProtKB">
        <authorList>
            <consortium name="EnsemblPlants"/>
        </authorList>
    </citation>
    <scope>IDENTIFICATION</scope>
</reference>
<protein>
    <recommendedName>
        <fullName evidence="1">DUF1618 domain-containing protein</fullName>
    </recommendedName>
</protein>
<dbReference type="Pfam" id="PF07762">
    <property type="entry name" value="DUF1618"/>
    <property type="match status" value="1"/>
</dbReference>
<dbReference type="AlphaFoldDB" id="R7W0D1"/>
<name>R7W0D1_AEGTA</name>
<dbReference type="PANTHER" id="PTHR33074">
    <property type="entry name" value="EXPRESSED PROTEIN-RELATED"/>
    <property type="match status" value="1"/>
</dbReference>
<evidence type="ECO:0000259" key="1">
    <source>
        <dbReference type="Pfam" id="PF07762"/>
    </source>
</evidence>
<dbReference type="EnsemblPlants" id="EMT02869">
    <property type="protein sequence ID" value="EMT02869"/>
    <property type="gene ID" value="F775_18060"/>
</dbReference>
<organism evidence="2">
    <name type="scientific">Aegilops tauschii</name>
    <name type="common">Tausch's goatgrass</name>
    <name type="synonym">Aegilops squarrosa</name>
    <dbReference type="NCBI Taxonomy" id="37682"/>
    <lineage>
        <taxon>Eukaryota</taxon>
        <taxon>Viridiplantae</taxon>
        <taxon>Streptophyta</taxon>
        <taxon>Embryophyta</taxon>
        <taxon>Tracheophyta</taxon>
        <taxon>Spermatophyta</taxon>
        <taxon>Magnoliopsida</taxon>
        <taxon>Liliopsida</taxon>
        <taxon>Poales</taxon>
        <taxon>Poaceae</taxon>
        <taxon>BOP clade</taxon>
        <taxon>Pooideae</taxon>
        <taxon>Triticodae</taxon>
        <taxon>Triticeae</taxon>
        <taxon>Triticinae</taxon>
        <taxon>Aegilops</taxon>
    </lineage>
</organism>
<evidence type="ECO:0000313" key="2">
    <source>
        <dbReference type="EnsemblPlants" id="EMT02869"/>
    </source>
</evidence>
<dbReference type="InterPro" id="IPR011676">
    <property type="entry name" value="DUF1618"/>
</dbReference>
<sequence>MAAAPFPSWVMMEYFVFRRDDDESFPDDSKAPIRATGATSWNAPLRLAFCLAEPPLVSRLYAQFPGFPDPKEQRPLAIQTAHCHLFLFRVGTCTPALGGVVLQDFFVYNANDPSSLIALPACTEPYPDYSRSGCRLPRRPPGQKEERRLLTVGSTSASLGPADKWNSMRVPILDDVSQLCYWQTDTVIPFKHFLCWIDYYRGILICDVFAEASPAVSFLRFPLSKFPSTHNRSRESSWVYRGASVVDAGRALKFVNLARNDGVGYGPLKPGAGFTITCHTLMTLTPGQMVWNEDYKISSDELWSLNSSECLPRDILMFPQVNIDNPHKVHFLMSDFEWALKKMWVVVINMKTKTVDSFSKYINGKEGLETDDGDLTKKRSEAPMSFLPCEFSKFLQSLS</sequence>
<feature type="domain" description="DUF1618" evidence="1">
    <location>
        <begin position="196"/>
        <end position="330"/>
    </location>
</feature>
<dbReference type="ExpressionAtlas" id="R7W0D1">
    <property type="expression patterns" value="baseline"/>
</dbReference>
<proteinExistence type="predicted"/>
<accession>R7W0D1</accession>